<feature type="domain" description="ATPase dynein-related AAA" evidence="1">
    <location>
        <begin position="55"/>
        <end position="205"/>
    </location>
</feature>
<sequence length="328" mass="38053">MENYEEAQGRLNTVHPGYSEPEFTVIYQDILSKKLQISENILRRYHLALKTRKFVILSGISGTGKTWLTKAYADAINAKHSLVAVAPNWNTNEDLLGYFSTIDKTYHYTEFTEFLEEANKEYEKAKANKHTPRPYHLVLDEMNLARVEYYFAKFLSAMEVRMREGVAEIELAVNKKLLLPPNFYLIGTVNVDETTHSFADKIYDRAQMIELEIYRDDLEKYLSDVDYRDILMQIWDNIHEVAPFAYRTIDEIKTYVKEAAVLGVSKEEALDEQLLQKILPKIKGADDRVEKALKAFVKTAEENKFNLSLAKANKMLATFEQYGFTSYF</sequence>
<dbReference type="InterPro" id="IPR052934">
    <property type="entry name" value="Methyl-DNA_Rec/Restrict_Enz"/>
</dbReference>
<evidence type="ECO:0000313" key="2">
    <source>
        <dbReference type="EMBL" id="MBD2343813.1"/>
    </source>
</evidence>
<dbReference type="PANTHER" id="PTHR37291:SF1">
    <property type="entry name" value="TYPE IV METHYL-DIRECTED RESTRICTION ENZYME ECOKMCRB SUBUNIT"/>
    <property type="match status" value="1"/>
</dbReference>
<dbReference type="Gene3D" id="3.40.50.300">
    <property type="entry name" value="P-loop containing nucleotide triphosphate hydrolases"/>
    <property type="match status" value="1"/>
</dbReference>
<evidence type="ECO:0000259" key="1">
    <source>
        <dbReference type="Pfam" id="PF07728"/>
    </source>
</evidence>
<accession>A0ABR8CMM6</accession>
<name>A0ABR8CMM6_9NOST</name>
<gene>
    <name evidence="2" type="ORF">H6G18_06585</name>
</gene>
<evidence type="ECO:0000313" key="3">
    <source>
        <dbReference type="Proteomes" id="UP000607281"/>
    </source>
</evidence>
<dbReference type="RefSeq" id="WP_190406277.1">
    <property type="nucleotide sequence ID" value="NZ_JACJRF010000007.1"/>
</dbReference>
<organism evidence="2 3">
    <name type="scientific">Anabaena subtropica FACHB-260</name>
    <dbReference type="NCBI Taxonomy" id="2692884"/>
    <lineage>
        <taxon>Bacteria</taxon>
        <taxon>Bacillati</taxon>
        <taxon>Cyanobacteriota</taxon>
        <taxon>Cyanophyceae</taxon>
        <taxon>Nostocales</taxon>
        <taxon>Nostocaceae</taxon>
        <taxon>Anabaena</taxon>
    </lineage>
</organism>
<dbReference type="SUPFAM" id="SSF52540">
    <property type="entry name" value="P-loop containing nucleoside triphosphate hydrolases"/>
    <property type="match status" value="1"/>
</dbReference>
<reference evidence="2 3" key="1">
    <citation type="journal article" date="2020" name="ISME J.">
        <title>Comparative genomics reveals insights into cyanobacterial evolution and habitat adaptation.</title>
        <authorList>
            <person name="Chen M.Y."/>
            <person name="Teng W.K."/>
            <person name="Zhao L."/>
            <person name="Hu C.X."/>
            <person name="Zhou Y.K."/>
            <person name="Han B.P."/>
            <person name="Song L.R."/>
            <person name="Shu W.S."/>
        </authorList>
    </citation>
    <scope>NUCLEOTIDE SEQUENCE [LARGE SCALE GENOMIC DNA]</scope>
    <source>
        <strain evidence="2 3">FACHB-260</strain>
    </source>
</reference>
<dbReference type="InterPro" id="IPR011704">
    <property type="entry name" value="ATPase_dyneun-rel_AAA"/>
</dbReference>
<comment type="caution">
    <text evidence="2">The sequence shown here is derived from an EMBL/GenBank/DDBJ whole genome shotgun (WGS) entry which is preliminary data.</text>
</comment>
<dbReference type="Pfam" id="PF07728">
    <property type="entry name" value="AAA_5"/>
    <property type="match status" value="1"/>
</dbReference>
<proteinExistence type="predicted"/>
<dbReference type="EMBL" id="JACJRF010000007">
    <property type="protein sequence ID" value="MBD2343813.1"/>
    <property type="molecule type" value="Genomic_DNA"/>
</dbReference>
<dbReference type="PANTHER" id="PTHR37291">
    <property type="entry name" value="5-METHYLCYTOSINE-SPECIFIC RESTRICTION ENZYME B"/>
    <property type="match status" value="1"/>
</dbReference>
<keyword evidence="3" id="KW-1185">Reference proteome</keyword>
<dbReference type="Proteomes" id="UP000607281">
    <property type="component" value="Unassembled WGS sequence"/>
</dbReference>
<protein>
    <submittedName>
        <fullName evidence="2">AAA family ATPase</fullName>
    </submittedName>
</protein>
<dbReference type="InterPro" id="IPR027417">
    <property type="entry name" value="P-loop_NTPase"/>
</dbReference>